<evidence type="ECO:0000256" key="2">
    <source>
        <dbReference type="ARBA" id="ARBA00007480"/>
    </source>
</evidence>
<dbReference type="GO" id="GO:0005102">
    <property type="term" value="F:signaling receptor binding"/>
    <property type="evidence" value="ECO:0007669"/>
    <property type="project" value="TreeGrafter"/>
</dbReference>
<evidence type="ECO:0000256" key="3">
    <source>
        <dbReference type="ARBA" id="ARBA00022473"/>
    </source>
</evidence>
<evidence type="ECO:0000256" key="1">
    <source>
        <dbReference type="ARBA" id="ARBA00004613"/>
    </source>
</evidence>
<dbReference type="Gene3D" id="2.10.90.10">
    <property type="entry name" value="Cystine-knot cytokines"/>
    <property type="match status" value="1"/>
</dbReference>
<evidence type="ECO:0000313" key="7">
    <source>
        <dbReference type="EMBL" id="CAG9863899.1"/>
    </source>
</evidence>
<evidence type="ECO:0000256" key="5">
    <source>
        <dbReference type="ARBA" id="ARBA00022729"/>
    </source>
</evidence>
<keyword evidence="6" id="KW-0812">Transmembrane</keyword>
<dbReference type="InterPro" id="IPR052876">
    <property type="entry name" value="Insect_Hormone_Regulators"/>
</dbReference>
<keyword evidence="8" id="KW-1185">Reference proteome</keyword>
<keyword evidence="6" id="KW-1133">Transmembrane helix</keyword>
<dbReference type="Proteomes" id="UP001153712">
    <property type="component" value="Chromosome 7"/>
</dbReference>
<name>A0A9N9TVZ8_PHYSR</name>
<keyword evidence="5" id="KW-0732">Signal</keyword>
<dbReference type="OrthoDB" id="5950649at2759"/>
<feature type="transmembrane region" description="Helical" evidence="6">
    <location>
        <begin position="7"/>
        <end position="30"/>
    </location>
</feature>
<gene>
    <name evidence="7" type="ORF">PHYEVI_LOCUS10175</name>
</gene>
<dbReference type="EMBL" id="OU900100">
    <property type="protein sequence ID" value="CAG9863899.1"/>
    <property type="molecule type" value="Genomic_DNA"/>
</dbReference>
<protein>
    <recommendedName>
        <fullName evidence="9">Protein trunk</fullName>
    </recommendedName>
</protein>
<dbReference type="PANTHER" id="PTHR39940:SF4">
    <property type="entry name" value="PROTEIN TRUNK"/>
    <property type="match status" value="1"/>
</dbReference>
<accession>A0A9N9TVZ8</accession>
<comment type="similarity">
    <text evidence="2">Belongs to the noggin family.</text>
</comment>
<keyword evidence="6" id="KW-0472">Membrane</keyword>
<organism evidence="7 8">
    <name type="scientific">Phyllotreta striolata</name>
    <name type="common">Striped flea beetle</name>
    <name type="synonym">Crioceris striolata</name>
    <dbReference type="NCBI Taxonomy" id="444603"/>
    <lineage>
        <taxon>Eukaryota</taxon>
        <taxon>Metazoa</taxon>
        <taxon>Ecdysozoa</taxon>
        <taxon>Arthropoda</taxon>
        <taxon>Hexapoda</taxon>
        <taxon>Insecta</taxon>
        <taxon>Pterygota</taxon>
        <taxon>Neoptera</taxon>
        <taxon>Endopterygota</taxon>
        <taxon>Coleoptera</taxon>
        <taxon>Polyphaga</taxon>
        <taxon>Cucujiformia</taxon>
        <taxon>Chrysomeloidea</taxon>
        <taxon>Chrysomelidae</taxon>
        <taxon>Galerucinae</taxon>
        <taxon>Alticini</taxon>
        <taxon>Phyllotreta</taxon>
    </lineage>
</organism>
<proteinExistence type="inferred from homology"/>
<comment type="subcellular location">
    <subcellularLocation>
        <location evidence="1">Secreted</location>
    </subcellularLocation>
</comment>
<dbReference type="InterPro" id="IPR008717">
    <property type="entry name" value="Noggin"/>
</dbReference>
<dbReference type="Pfam" id="PF05806">
    <property type="entry name" value="Noggin"/>
    <property type="match status" value="1"/>
</dbReference>
<dbReference type="InterPro" id="IPR029034">
    <property type="entry name" value="Cystine-knot_cytokine"/>
</dbReference>
<evidence type="ECO:0000313" key="8">
    <source>
        <dbReference type="Proteomes" id="UP001153712"/>
    </source>
</evidence>
<keyword evidence="3" id="KW-0217">Developmental protein</keyword>
<dbReference type="AlphaFoldDB" id="A0A9N9TVZ8"/>
<evidence type="ECO:0000256" key="4">
    <source>
        <dbReference type="ARBA" id="ARBA00022525"/>
    </source>
</evidence>
<keyword evidence="4" id="KW-0964">Secreted</keyword>
<evidence type="ECO:0008006" key="9">
    <source>
        <dbReference type="Google" id="ProtNLM"/>
    </source>
</evidence>
<dbReference type="PANTHER" id="PTHR39940">
    <property type="entry name" value="PROTHORACICOTROPIC HORMONE, ISOFORM F"/>
    <property type="match status" value="1"/>
</dbReference>
<evidence type="ECO:0000256" key="6">
    <source>
        <dbReference type="SAM" id="Phobius"/>
    </source>
</evidence>
<sequence length="216" mass="25304">MPCFSEIGYLVLFTYFCVEFFSIITCASTFNRDGKVICNEIPSEVLEEVLGAAFNARYMSIDQPAEEANQNGKRTTREGADFYVDSDFKEDIEDGPAWSLMNHAARVRDIRDTRWKRSSEYEQEWHCRSRIKWTDLGRDYFPRYLRSVECLSHDCWFNLYKCKPRSFTIKILKRMRNKCATAGPGTKIGNVGLPRDLKEMWVWEERAVNFCCDCTI</sequence>
<reference evidence="7" key="1">
    <citation type="submission" date="2022-01" db="EMBL/GenBank/DDBJ databases">
        <authorList>
            <person name="King R."/>
        </authorList>
    </citation>
    <scope>NUCLEOTIDE SEQUENCE</scope>
</reference>
<dbReference type="SUPFAM" id="SSF57501">
    <property type="entry name" value="Cystine-knot cytokines"/>
    <property type="match status" value="1"/>
</dbReference>
<dbReference type="GO" id="GO:0005576">
    <property type="term" value="C:extracellular region"/>
    <property type="evidence" value="ECO:0007669"/>
    <property type="project" value="UniProtKB-SubCell"/>
</dbReference>